<dbReference type="CDD" id="cd00202">
    <property type="entry name" value="ZnF_GATA"/>
    <property type="match status" value="2"/>
</dbReference>
<comment type="caution">
    <text evidence="9">The sequence shown here is derived from an EMBL/GenBank/DDBJ whole genome shotgun (WGS) entry which is preliminary data.</text>
</comment>
<evidence type="ECO:0000313" key="10">
    <source>
        <dbReference type="Proteomes" id="UP000187429"/>
    </source>
</evidence>
<protein>
    <submittedName>
        <fullName evidence="9">Siderophore biosynthesis regulatory protein URBS1</fullName>
    </submittedName>
</protein>
<evidence type="ECO:0000256" key="6">
    <source>
        <dbReference type="PROSITE-ProRule" id="PRU00094"/>
    </source>
</evidence>
<accession>A0A1R1YJR6</accession>
<sequence length="563" mass="62417">MDPTNNHKPYSFLNPISSILPFKLPPLSNVIDSHSVLPTECFVSTQTPSHKDSPLLKNSSFLSSNSSISPKSPSSPHNIGSLPSFNSFIRSLPNSLPEPKPIDIPSFNKLNINNPNLDNRSTLPNISILPQRNYNNRFNNTPTSLSENHTYPTYQKSSPLFPSNYNTHQAEYYPSQNTPNPNTDKNVSLNYSITNINSTQNSNLNSSPHQNYYSNTINKINPSQNCNTNTNTPLFKNYSPYYSPNQAYTYEPTSLDSSQKFNSSPASFESVSVHSTTEPEDNSQSPHLFHKKPSNFQFNYCTNCKTIKTPLWRRDNLGKQVCNACGLYQKSYGKTRPVDKKKFDSNSLILNNLLNSDLPPTTSTNIKSPRQSCALNSDPISSSSDKFNSLAAAAAAASAVPLNSSSNSSYTPISDLNSFSDIICPGNGSCNGKGGGIQCSGCPSYNQTLIRNGSSPNDRRIRHRKSIQTPSSSNHKKKPYSSRTSSPSPTSAPKSTPSSKYHSTTICYNCKADHTPLWRRDDFGNIICNACGLYYKLHKQHRPASMKKNVIKRRNRIPNNQDP</sequence>
<dbReference type="GO" id="GO:0000122">
    <property type="term" value="P:negative regulation of transcription by RNA polymerase II"/>
    <property type="evidence" value="ECO:0007669"/>
    <property type="project" value="TreeGrafter"/>
</dbReference>
<feature type="region of interest" description="Disordered" evidence="7">
    <location>
        <begin position="450"/>
        <end position="501"/>
    </location>
</feature>
<keyword evidence="4" id="KW-0862">Zinc</keyword>
<dbReference type="EMBL" id="LSSM01001140">
    <property type="protein sequence ID" value="OMJ27157.1"/>
    <property type="molecule type" value="Genomic_DNA"/>
</dbReference>
<dbReference type="GO" id="GO:0045944">
    <property type="term" value="P:positive regulation of transcription by RNA polymerase II"/>
    <property type="evidence" value="ECO:0007669"/>
    <property type="project" value="TreeGrafter"/>
</dbReference>
<feature type="domain" description="GATA-type" evidence="8">
    <location>
        <begin position="301"/>
        <end position="342"/>
    </location>
</feature>
<keyword evidence="2" id="KW-0479">Metal-binding</keyword>
<keyword evidence="3 6" id="KW-0863">Zinc-finger</keyword>
<dbReference type="GO" id="GO:0045165">
    <property type="term" value="P:cell fate commitment"/>
    <property type="evidence" value="ECO:0007669"/>
    <property type="project" value="TreeGrafter"/>
</dbReference>
<evidence type="ECO:0000256" key="2">
    <source>
        <dbReference type="ARBA" id="ARBA00022723"/>
    </source>
</evidence>
<keyword evidence="10" id="KW-1185">Reference proteome</keyword>
<comment type="subcellular location">
    <subcellularLocation>
        <location evidence="1">Nucleus</location>
    </subcellularLocation>
</comment>
<evidence type="ECO:0000256" key="3">
    <source>
        <dbReference type="ARBA" id="ARBA00022771"/>
    </source>
</evidence>
<gene>
    <name evidence="9" type="ORF">AYI69_g3416</name>
</gene>
<dbReference type="GO" id="GO:0000978">
    <property type="term" value="F:RNA polymerase II cis-regulatory region sequence-specific DNA binding"/>
    <property type="evidence" value="ECO:0007669"/>
    <property type="project" value="TreeGrafter"/>
</dbReference>
<dbReference type="PROSITE" id="PS00344">
    <property type="entry name" value="GATA_ZN_FINGER_1"/>
    <property type="match status" value="2"/>
</dbReference>
<evidence type="ECO:0000259" key="8">
    <source>
        <dbReference type="PROSITE" id="PS50114"/>
    </source>
</evidence>
<proteinExistence type="predicted"/>
<name>A0A1R1YJR6_9FUNG</name>
<dbReference type="SMART" id="SM00401">
    <property type="entry name" value="ZnF_GATA"/>
    <property type="match status" value="2"/>
</dbReference>
<evidence type="ECO:0000256" key="7">
    <source>
        <dbReference type="SAM" id="MobiDB-lite"/>
    </source>
</evidence>
<dbReference type="Gene3D" id="3.30.50.10">
    <property type="entry name" value="Erythroid Transcription Factor GATA-1, subunit A"/>
    <property type="match status" value="2"/>
</dbReference>
<evidence type="ECO:0000256" key="1">
    <source>
        <dbReference type="ARBA" id="ARBA00004123"/>
    </source>
</evidence>
<evidence type="ECO:0000313" key="9">
    <source>
        <dbReference type="EMBL" id="OMJ27157.1"/>
    </source>
</evidence>
<dbReference type="PROSITE" id="PS50114">
    <property type="entry name" value="GATA_ZN_FINGER_2"/>
    <property type="match status" value="2"/>
</dbReference>
<dbReference type="Pfam" id="PF00320">
    <property type="entry name" value="GATA"/>
    <property type="match status" value="2"/>
</dbReference>
<dbReference type="GO" id="GO:0000981">
    <property type="term" value="F:DNA-binding transcription factor activity, RNA polymerase II-specific"/>
    <property type="evidence" value="ECO:0007669"/>
    <property type="project" value="TreeGrafter"/>
</dbReference>
<dbReference type="PANTHER" id="PTHR10071:SF281">
    <property type="entry name" value="BOX A-BINDING FACTOR-RELATED"/>
    <property type="match status" value="1"/>
</dbReference>
<feature type="compositionally biased region" description="Low complexity" evidence="7">
    <location>
        <begin position="481"/>
        <end position="500"/>
    </location>
</feature>
<evidence type="ECO:0000256" key="4">
    <source>
        <dbReference type="ARBA" id="ARBA00022833"/>
    </source>
</evidence>
<feature type="region of interest" description="Disordered" evidence="7">
    <location>
        <begin position="542"/>
        <end position="563"/>
    </location>
</feature>
<reference evidence="10" key="1">
    <citation type="submission" date="2017-01" db="EMBL/GenBank/DDBJ databases">
        <authorList>
            <person name="Wang Y."/>
            <person name="White M."/>
            <person name="Kvist S."/>
            <person name="Moncalvo J.-M."/>
        </authorList>
    </citation>
    <scope>NUCLEOTIDE SEQUENCE [LARGE SCALE GENOMIC DNA]</scope>
    <source>
        <strain evidence="10">ID-206-W2</strain>
    </source>
</reference>
<dbReference type="GO" id="GO:0005634">
    <property type="term" value="C:nucleus"/>
    <property type="evidence" value="ECO:0007669"/>
    <property type="project" value="UniProtKB-SubCell"/>
</dbReference>
<dbReference type="GO" id="GO:0008270">
    <property type="term" value="F:zinc ion binding"/>
    <property type="evidence" value="ECO:0007669"/>
    <property type="project" value="UniProtKB-KW"/>
</dbReference>
<dbReference type="InterPro" id="IPR039355">
    <property type="entry name" value="Transcription_factor_GATA"/>
</dbReference>
<dbReference type="InterPro" id="IPR000679">
    <property type="entry name" value="Znf_GATA"/>
</dbReference>
<organism evidence="9 10">
    <name type="scientific">Smittium culicis</name>
    <dbReference type="NCBI Taxonomy" id="133412"/>
    <lineage>
        <taxon>Eukaryota</taxon>
        <taxon>Fungi</taxon>
        <taxon>Fungi incertae sedis</taxon>
        <taxon>Zoopagomycota</taxon>
        <taxon>Kickxellomycotina</taxon>
        <taxon>Harpellomycetes</taxon>
        <taxon>Harpellales</taxon>
        <taxon>Legeriomycetaceae</taxon>
        <taxon>Smittium</taxon>
    </lineage>
</organism>
<dbReference type="InterPro" id="IPR013088">
    <property type="entry name" value="Znf_NHR/GATA"/>
</dbReference>
<dbReference type="PANTHER" id="PTHR10071">
    <property type="entry name" value="TRANSCRIPTION FACTOR GATA FAMILY MEMBER"/>
    <property type="match status" value="1"/>
</dbReference>
<dbReference type="SUPFAM" id="SSF57716">
    <property type="entry name" value="Glucocorticoid receptor-like (DNA-binding domain)"/>
    <property type="match status" value="2"/>
</dbReference>
<feature type="domain" description="GATA-type" evidence="8">
    <location>
        <begin position="501"/>
        <end position="554"/>
    </location>
</feature>
<keyword evidence="5" id="KW-0539">Nucleus</keyword>
<feature type="compositionally biased region" description="Basic residues" evidence="7">
    <location>
        <begin position="542"/>
        <end position="556"/>
    </location>
</feature>
<feature type="region of interest" description="Disordered" evidence="7">
    <location>
        <begin position="165"/>
        <end position="188"/>
    </location>
</feature>
<dbReference type="OrthoDB" id="515401at2759"/>
<evidence type="ECO:0000256" key="5">
    <source>
        <dbReference type="ARBA" id="ARBA00023242"/>
    </source>
</evidence>
<dbReference type="AlphaFoldDB" id="A0A1R1YJR6"/>
<dbReference type="PRINTS" id="PR00619">
    <property type="entry name" value="GATAZNFINGER"/>
</dbReference>
<dbReference type="Proteomes" id="UP000187429">
    <property type="component" value="Unassembled WGS sequence"/>
</dbReference>